<dbReference type="EMBL" id="KN839854">
    <property type="protein sequence ID" value="KIJ62684.1"/>
    <property type="molecule type" value="Genomic_DNA"/>
</dbReference>
<dbReference type="Proteomes" id="UP000053820">
    <property type="component" value="Unassembled WGS sequence"/>
</dbReference>
<evidence type="ECO:0008006" key="7">
    <source>
        <dbReference type="Google" id="ProtNLM"/>
    </source>
</evidence>
<evidence type="ECO:0000313" key="6">
    <source>
        <dbReference type="Proteomes" id="UP000053820"/>
    </source>
</evidence>
<name>A0A0C9VAN3_9AGAM</name>
<dbReference type="PANTHER" id="PTHR35897:SF1">
    <property type="entry name" value="METHYLTRANSFERASE AUSD"/>
    <property type="match status" value="1"/>
</dbReference>
<dbReference type="HOGENOM" id="CLU_051542_1_1_1"/>
<sequence length="306" mass="33487">MANTTPLLDPSLYNLDPESLVFFKSETGIHDDDALRKHILDVQAQAYAVAPYPCIRSFNFTNLKISRMPAYKQVLKLGQEREGALLLDIGCCFGNDARKIAADGFPARQIVASDLKPEFWELGHALFRSNPDSFAATFVGGDILDPAFLSPTTGDVEPTTAVDLSAINTLNELRGRFSAIWATSFFHLFSEKDQRQVAHALGSLLSSQSGSVIFGSHVSKPERGILVGEILGKEVTMFCHDPSSWKELWVGASETGSAYEGVGCGLGKLEGPVFSSQSVKLETWLKEMKLGNGEQAWILVWSITRL</sequence>
<comment type="similarity">
    <text evidence="4">Belongs to the class I-like SAM-binding methyltransferase superfamily.</text>
</comment>
<dbReference type="GO" id="GO:0016740">
    <property type="term" value="F:transferase activity"/>
    <property type="evidence" value="ECO:0007669"/>
    <property type="project" value="UniProtKB-KW"/>
</dbReference>
<accession>A0A0C9VAN3</accession>
<keyword evidence="2" id="KW-0808">Transferase</keyword>
<evidence type="ECO:0000256" key="1">
    <source>
        <dbReference type="ARBA" id="ARBA00005179"/>
    </source>
</evidence>
<dbReference type="AlphaFoldDB" id="A0A0C9VAN3"/>
<dbReference type="PANTHER" id="PTHR35897">
    <property type="entry name" value="METHYLTRANSFERASE AUSD"/>
    <property type="match status" value="1"/>
</dbReference>
<protein>
    <recommendedName>
        <fullName evidence="7">Methyltransferase domain-containing protein</fullName>
    </recommendedName>
</protein>
<evidence type="ECO:0000313" key="5">
    <source>
        <dbReference type="EMBL" id="KIJ62684.1"/>
    </source>
</evidence>
<dbReference type="InterPro" id="IPR051654">
    <property type="entry name" value="Meroterpenoid_MTases"/>
</dbReference>
<dbReference type="Gene3D" id="3.40.50.150">
    <property type="entry name" value="Vaccinia Virus protein VP39"/>
    <property type="match status" value="1"/>
</dbReference>
<gene>
    <name evidence="5" type="ORF">HYDPIDRAFT_114355</name>
</gene>
<comment type="pathway">
    <text evidence="1">Secondary metabolite biosynthesis.</text>
</comment>
<organism evidence="5 6">
    <name type="scientific">Hydnomerulius pinastri MD-312</name>
    <dbReference type="NCBI Taxonomy" id="994086"/>
    <lineage>
        <taxon>Eukaryota</taxon>
        <taxon>Fungi</taxon>
        <taxon>Dikarya</taxon>
        <taxon>Basidiomycota</taxon>
        <taxon>Agaricomycotina</taxon>
        <taxon>Agaricomycetes</taxon>
        <taxon>Agaricomycetidae</taxon>
        <taxon>Boletales</taxon>
        <taxon>Boletales incertae sedis</taxon>
        <taxon>Leucogyrophana</taxon>
    </lineage>
</organism>
<dbReference type="OrthoDB" id="2094832at2759"/>
<evidence type="ECO:0000256" key="2">
    <source>
        <dbReference type="ARBA" id="ARBA00022679"/>
    </source>
</evidence>
<dbReference type="InterPro" id="IPR029063">
    <property type="entry name" value="SAM-dependent_MTases_sf"/>
</dbReference>
<proteinExistence type="inferred from homology"/>
<dbReference type="SUPFAM" id="SSF53335">
    <property type="entry name" value="S-adenosyl-L-methionine-dependent methyltransferases"/>
    <property type="match status" value="1"/>
</dbReference>
<evidence type="ECO:0000256" key="4">
    <source>
        <dbReference type="ARBA" id="ARBA00038314"/>
    </source>
</evidence>
<reference evidence="5 6" key="1">
    <citation type="submission" date="2014-04" db="EMBL/GenBank/DDBJ databases">
        <title>Evolutionary Origins and Diversification of the Mycorrhizal Mutualists.</title>
        <authorList>
            <consortium name="DOE Joint Genome Institute"/>
            <consortium name="Mycorrhizal Genomics Consortium"/>
            <person name="Kohler A."/>
            <person name="Kuo A."/>
            <person name="Nagy L.G."/>
            <person name="Floudas D."/>
            <person name="Copeland A."/>
            <person name="Barry K.W."/>
            <person name="Cichocki N."/>
            <person name="Veneault-Fourrey C."/>
            <person name="LaButti K."/>
            <person name="Lindquist E.A."/>
            <person name="Lipzen A."/>
            <person name="Lundell T."/>
            <person name="Morin E."/>
            <person name="Murat C."/>
            <person name="Riley R."/>
            <person name="Ohm R."/>
            <person name="Sun H."/>
            <person name="Tunlid A."/>
            <person name="Henrissat B."/>
            <person name="Grigoriev I.V."/>
            <person name="Hibbett D.S."/>
            <person name="Martin F."/>
        </authorList>
    </citation>
    <scope>NUCLEOTIDE SEQUENCE [LARGE SCALE GENOMIC DNA]</scope>
    <source>
        <strain evidence="5 6">MD-312</strain>
    </source>
</reference>
<keyword evidence="3" id="KW-0949">S-adenosyl-L-methionine</keyword>
<keyword evidence="6" id="KW-1185">Reference proteome</keyword>
<evidence type="ECO:0000256" key="3">
    <source>
        <dbReference type="ARBA" id="ARBA00022691"/>
    </source>
</evidence>